<comment type="caution">
    <text evidence="2">The sequence shown here is derived from an EMBL/GenBank/DDBJ whole genome shotgun (WGS) entry which is preliminary data.</text>
</comment>
<keyword evidence="1" id="KW-0479">Metal-binding</keyword>
<dbReference type="SUPFAM" id="SSF55811">
    <property type="entry name" value="Nudix"/>
    <property type="match status" value="1"/>
</dbReference>
<feature type="binding site" evidence="1">
    <location>
        <position position="58"/>
    </location>
    <ligand>
        <name>Mg(2+)</name>
        <dbReference type="ChEBI" id="CHEBI:18420"/>
        <label>1</label>
    </ligand>
</feature>
<sequence>MSPVVKRWKKPGLNVGRIKPVLSYLASPGGTSERLSIMVGEVDATTAKGIHGLADENEDIRVHVVSREQAYRWVEEGKIGQRSLCHRAAMAATALSQFTQRVDKMKRYTPDFPEMMRLCETNFAQLRRLLPRTDAAGEKVSYQVGNAQYRLTIVESTRYTTLVAIEQTAPSVSYWSLPSMTVRLYHDAMVAEVCSSQQIFRFKARYDYPNKKLHQRDEKHQINQFLADWLRYCLAHGAMAIPVC</sequence>
<dbReference type="NCBIfam" id="NF008267">
    <property type="entry name" value="PRK11039.1"/>
    <property type="match status" value="1"/>
</dbReference>
<dbReference type="InterPro" id="IPR009659">
    <property type="entry name" value="DUF1249"/>
</dbReference>
<organism evidence="2 3">
    <name type="scientific">Klebsiella grimontii</name>
    <dbReference type="NCBI Taxonomy" id="2058152"/>
    <lineage>
        <taxon>Bacteria</taxon>
        <taxon>Pseudomonadati</taxon>
        <taxon>Pseudomonadota</taxon>
        <taxon>Gammaproteobacteria</taxon>
        <taxon>Enterobacterales</taxon>
        <taxon>Enterobacteriaceae</taxon>
        <taxon>Klebsiella/Raoultella group</taxon>
        <taxon>Klebsiella</taxon>
    </lineage>
</organism>
<dbReference type="GO" id="GO:0047631">
    <property type="term" value="F:ADP-ribose diphosphatase activity"/>
    <property type="evidence" value="ECO:0007669"/>
    <property type="project" value="UniProtKB-EC"/>
</dbReference>
<keyword evidence="2" id="KW-0378">Hydrolase</keyword>
<dbReference type="Gene3D" id="3.90.79.10">
    <property type="entry name" value="Nucleoside Triphosphate Pyrophosphohydrolase"/>
    <property type="match status" value="1"/>
</dbReference>
<gene>
    <name evidence="2" type="primary">nudF_4</name>
    <name evidence="2" type="ORF">NCTC9149_00896</name>
</gene>
<dbReference type="InterPro" id="IPR015797">
    <property type="entry name" value="NUDIX_hydrolase-like_dom_sf"/>
</dbReference>
<dbReference type="EC" id="3.6.1.13" evidence="2"/>
<dbReference type="PANTHER" id="PTHR38774:SF1">
    <property type="entry name" value="CYTOPLASMIC PROTEIN"/>
    <property type="match status" value="1"/>
</dbReference>
<evidence type="ECO:0000313" key="3">
    <source>
        <dbReference type="Proteomes" id="UP000254571"/>
    </source>
</evidence>
<evidence type="ECO:0000256" key="1">
    <source>
        <dbReference type="PIRSR" id="PIRSR604385-2"/>
    </source>
</evidence>
<dbReference type="Pfam" id="PF06853">
    <property type="entry name" value="DUF1249"/>
    <property type="match status" value="1"/>
</dbReference>
<proteinExistence type="predicted"/>
<reference evidence="2 3" key="1">
    <citation type="submission" date="2018-06" db="EMBL/GenBank/DDBJ databases">
        <authorList>
            <consortium name="Pathogen Informatics"/>
            <person name="Doyle S."/>
        </authorList>
    </citation>
    <scope>NUCLEOTIDE SEQUENCE [LARGE SCALE GENOMIC DNA]</scope>
    <source>
        <strain evidence="2 3">NCTC9149</strain>
    </source>
</reference>
<accession>A0A7H4NWI0</accession>
<dbReference type="NCBIfam" id="TIGR00052">
    <property type="entry name" value="nudix-type nucleoside diphosphatase, YffH/AdpP family"/>
    <property type="match status" value="1"/>
</dbReference>
<evidence type="ECO:0000313" key="2">
    <source>
        <dbReference type="EMBL" id="STW04545.1"/>
    </source>
</evidence>
<protein>
    <submittedName>
        <fullName evidence="2">Putative dehydrogenase</fullName>
        <ecNumber evidence="2">3.6.1.13</ecNumber>
    </submittedName>
</protein>
<dbReference type="Proteomes" id="UP000254571">
    <property type="component" value="Unassembled WGS sequence"/>
</dbReference>
<keyword evidence="1" id="KW-0460">Magnesium</keyword>
<dbReference type="AlphaFoldDB" id="A0A7H4NWI0"/>
<name>A0A7H4NWI0_9ENTR</name>
<dbReference type="GO" id="GO:0046872">
    <property type="term" value="F:metal ion binding"/>
    <property type="evidence" value="ECO:0007669"/>
    <property type="project" value="UniProtKB-KW"/>
</dbReference>
<dbReference type="PANTHER" id="PTHR38774">
    <property type="entry name" value="CYTOPLASMIC PROTEIN-RELATED"/>
    <property type="match status" value="1"/>
</dbReference>
<comment type="cofactor">
    <cofactor evidence="1">
        <name>Mg(2+)</name>
        <dbReference type="ChEBI" id="CHEBI:18420"/>
    </cofactor>
</comment>
<dbReference type="EMBL" id="UGMX01000002">
    <property type="protein sequence ID" value="STW04545.1"/>
    <property type="molecule type" value="Genomic_DNA"/>
</dbReference>
<dbReference type="InterPro" id="IPR004385">
    <property type="entry name" value="NDP_pyrophosphatase"/>
</dbReference>